<evidence type="ECO:0000256" key="4">
    <source>
        <dbReference type="ARBA" id="ARBA00022980"/>
    </source>
</evidence>
<name>A0A3B1E9M6_9GAMM</name>
<dbReference type="PANTHER" id="PTHR10744">
    <property type="entry name" value="40S RIBOSOMAL PROTEIN S11 FAMILY MEMBER"/>
    <property type="match status" value="1"/>
</dbReference>
<keyword evidence="2 6" id="KW-0699">rRNA-binding</keyword>
<gene>
    <name evidence="6 8" type="primary">rpsQ</name>
    <name evidence="8" type="ORF">BUCINSTRO3249_0343</name>
</gene>
<evidence type="ECO:0000313" key="9">
    <source>
        <dbReference type="Proteomes" id="UP000271849"/>
    </source>
</evidence>
<accession>A0A3B1E9M6</accession>
<dbReference type="CDD" id="cd00364">
    <property type="entry name" value="Ribosomal_uS17"/>
    <property type="match status" value="1"/>
</dbReference>
<keyword evidence="5 6" id="KW-0687">Ribonucleoprotein</keyword>
<dbReference type="InterPro" id="IPR012340">
    <property type="entry name" value="NA-bd_OB-fold"/>
</dbReference>
<dbReference type="RefSeq" id="WP_158349200.1">
    <property type="nucleotide sequence ID" value="NZ_LR025085.1"/>
</dbReference>
<dbReference type="OrthoDB" id="9811714at2"/>
<comment type="function">
    <text evidence="6">One of the primary rRNA binding proteins, it binds specifically to the 5'-end of 16S ribosomal RNA.</text>
</comment>
<dbReference type="GO" id="GO:0022627">
    <property type="term" value="C:cytosolic small ribosomal subunit"/>
    <property type="evidence" value="ECO:0007669"/>
    <property type="project" value="UniProtKB-UniRule"/>
</dbReference>
<evidence type="ECO:0000256" key="5">
    <source>
        <dbReference type="ARBA" id="ARBA00023274"/>
    </source>
</evidence>
<dbReference type="GO" id="GO:0003735">
    <property type="term" value="F:structural constituent of ribosome"/>
    <property type="evidence" value="ECO:0007669"/>
    <property type="project" value="UniProtKB-UniRule"/>
</dbReference>
<evidence type="ECO:0000256" key="7">
    <source>
        <dbReference type="RuleBase" id="RU003872"/>
    </source>
</evidence>
<dbReference type="PANTHER" id="PTHR10744:SF1">
    <property type="entry name" value="SMALL RIBOSOMAL SUBUNIT PROTEIN US17M"/>
    <property type="match status" value="1"/>
</dbReference>
<dbReference type="InterPro" id="IPR000266">
    <property type="entry name" value="Ribosomal_uS17"/>
</dbReference>
<dbReference type="Gene3D" id="2.40.50.140">
    <property type="entry name" value="Nucleic acid-binding proteins"/>
    <property type="match status" value="1"/>
</dbReference>
<dbReference type="NCBIfam" id="TIGR03635">
    <property type="entry name" value="uS17_bact"/>
    <property type="match status" value="1"/>
</dbReference>
<evidence type="ECO:0000256" key="6">
    <source>
        <dbReference type="HAMAP-Rule" id="MF_01345"/>
    </source>
</evidence>
<dbReference type="HAMAP" id="MF_01345_B">
    <property type="entry name" value="Ribosomal_uS17_B"/>
    <property type="match status" value="1"/>
</dbReference>
<dbReference type="InterPro" id="IPR019984">
    <property type="entry name" value="Ribosomal_uS17_bact/chlr"/>
</dbReference>
<protein>
    <recommendedName>
        <fullName evidence="6">Small ribosomal subunit protein uS17</fullName>
    </recommendedName>
</protein>
<dbReference type="NCBIfam" id="NF004123">
    <property type="entry name" value="PRK05610.1"/>
    <property type="match status" value="1"/>
</dbReference>
<dbReference type="GO" id="GO:0019843">
    <property type="term" value="F:rRNA binding"/>
    <property type="evidence" value="ECO:0007669"/>
    <property type="project" value="UniProtKB-UniRule"/>
</dbReference>
<proteinExistence type="inferred from homology"/>
<evidence type="ECO:0000256" key="3">
    <source>
        <dbReference type="ARBA" id="ARBA00022884"/>
    </source>
</evidence>
<keyword evidence="4 6" id="KW-0689">Ribosomal protein</keyword>
<reference evidence="9" key="1">
    <citation type="submission" date="2018-09" db="EMBL/GenBank/DDBJ databases">
        <authorList>
            <person name="Manzano-Marin A."/>
            <person name="Manzano-Marin A."/>
        </authorList>
    </citation>
    <scope>NUCLEOTIDE SEQUENCE [LARGE SCALE GENOMIC DNA]</scope>
    <source>
        <strain evidence="9">BuCistrobi</strain>
    </source>
</reference>
<organism evidence="8 9">
    <name type="scientific">Buchnera aphidicola</name>
    <name type="common">Cinara strobi</name>
    <dbReference type="NCBI Taxonomy" id="1921549"/>
    <lineage>
        <taxon>Bacteria</taxon>
        <taxon>Pseudomonadati</taxon>
        <taxon>Pseudomonadota</taxon>
        <taxon>Gammaproteobacteria</taxon>
        <taxon>Enterobacterales</taxon>
        <taxon>Erwiniaceae</taxon>
        <taxon>Buchnera</taxon>
    </lineage>
</organism>
<comment type="similarity">
    <text evidence="1 6 7">Belongs to the universal ribosomal protein uS17 family.</text>
</comment>
<dbReference type="Proteomes" id="UP000271849">
    <property type="component" value="Chromosome"/>
</dbReference>
<dbReference type="InterPro" id="IPR019979">
    <property type="entry name" value="Ribosomal_uS17_CS"/>
</dbReference>
<evidence type="ECO:0000313" key="8">
    <source>
        <dbReference type="EMBL" id="VAX76809.1"/>
    </source>
</evidence>
<sequence>MNEKKNILHGYVKSNKMNKSIIVIVNRRVKHPIYGKFIKKRTKFCVHDENNISNVGDLVEICESKPISKTKSWTLLSILEKSVIK</sequence>
<dbReference type="PROSITE" id="PS00056">
    <property type="entry name" value="RIBOSOMAL_S17"/>
    <property type="match status" value="1"/>
</dbReference>
<keyword evidence="3 6" id="KW-0694">RNA-binding</keyword>
<dbReference type="EMBL" id="LR025085">
    <property type="protein sequence ID" value="VAX76809.1"/>
    <property type="molecule type" value="Genomic_DNA"/>
</dbReference>
<dbReference type="AlphaFoldDB" id="A0A3B1E9M6"/>
<dbReference type="SUPFAM" id="SSF50249">
    <property type="entry name" value="Nucleic acid-binding proteins"/>
    <property type="match status" value="1"/>
</dbReference>
<dbReference type="STRING" id="1921549.GCA_900128825_00344"/>
<evidence type="ECO:0000256" key="2">
    <source>
        <dbReference type="ARBA" id="ARBA00022730"/>
    </source>
</evidence>
<dbReference type="PRINTS" id="PR00973">
    <property type="entry name" value="RIBOSOMALS17"/>
</dbReference>
<dbReference type="GO" id="GO:0006412">
    <property type="term" value="P:translation"/>
    <property type="evidence" value="ECO:0007669"/>
    <property type="project" value="UniProtKB-UniRule"/>
</dbReference>
<dbReference type="Pfam" id="PF00366">
    <property type="entry name" value="Ribosomal_S17"/>
    <property type="match status" value="1"/>
</dbReference>
<comment type="subunit">
    <text evidence="6">Part of the 30S ribosomal subunit.</text>
</comment>
<evidence type="ECO:0000256" key="1">
    <source>
        <dbReference type="ARBA" id="ARBA00010254"/>
    </source>
</evidence>